<accession>A0ACC2U1R0</accession>
<keyword evidence="2" id="KW-1185">Reference proteome</keyword>
<proteinExistence type="predicted"/>
<evidence type="ECO:0000313" key="2">
    <source>
        <dbReference type="Proteomes" id="UP001165960"/>
    </source>
</evidence>
<sequence length="220" mass="24797">MKSFFKIKKKAAIPAVKHKFLDGIKVKNSKGEHVLISDYWKRYTVVLKVVRRFGCLLCRYETRLLSELKPEFDALKVRFLAIGFEDVGLYDFLSGCFWDWEVLIDTEQAVHLALGLKRMPMSAGVKDLISSTTRAAILASNRAGIYGDFRGDGFQLGGTFIVEKGTSRLLYEHRQSSPGCYVSLKELYSCCGGNPDDIDEQAPPQCISYTVSQKNLSLYI</sequence>
<organism evidence="1 2">
    <name type="scientific">Entomophthora muscae</name>
    <dbReference type="NCBI Taxonomy" id="34485"/>
    <lineage>
        <taxon>Eukaryota</taxon>
        <taxon>Fungi</taxon>
        <taxon>Fungi incertae sedis</taxon>
        <taxon>Zoopagomycota</taxon>
        <taxon>Entomophthoromycotina</taxon>
        <taxon>Entomophthoromycetes</taxon>
        <taxon>Entomophthorales</taxon>
        <taxon>Entomophthoraceae</taxon>
        <taxon>Entomophthora</taxon>
    </lineage>
</organism>
<comment type="caution">
    <text evidence="1">The sequence shown here is derived from an EMBL/GenBank/DDBJ whole genome shotgun (WGS) entry which is preliminary data.</text>
</comment>
<dbReference type="Proteomes" id="UP001165960">
    <property type="component" value="Unassembled WGS sequence"/>
</dbReference>
<evidence type="ECO:0000313" key="1">
    <source>
        <dbReference type="EMBL" id="KAJ9080387.1"/>
    </source>
</evidence>
<dbReference type="EMBL" id="QTSX02001565">
    <property type="protein sequence ID" value="KAJ9080387.1"/>
    <property type="molecule type" value="Genomic_DNA"/>
</dbReference>
<reference evidence="1" key="1">
    <citation type="submission" date="2022-04" db="EMBL/GenBank/DDBJ databases">
        <title>Genome of the entomopathogenic fungus Entomophthora muscae.</title>
        <authorList>
            <person name="Elya C."/>
            <person name="Lovett B.R."/>
            <person name="Lee E."/>
            <person name="Macias A.M."/>
            <person name="Hajek A.E."/>
            <person name="De Bivort B.L."/>
            <person name="Kasson M.T."/>
            <person name="De Fine Licht H.H."/>
            <person name="Stajich J.E."/>
        </authorList>
    </citation>
    <scope>NUCLEOTIDE SEQUENCE</scope>
    <source>
        <strain evidence="1">Berkeley</strain>
    </source>
</reference>
<gene>
    <name evidence="1" type="ORF">DSO57_1025596</name>
</gene>
<protein>
    <submittedName>
        <fullName evidence="1">Uncharacterized protein</fullName>
    </submittedName>
</protein>
<name>A0ACC2U1R0_9FUNG</name>